<evidence type="ECO:0000259" key="6">
    <source>
        <dbReference type="PROSITE" id="PS50109"/>
    </source>
</evidence>
<protein>
    <recommendedName>
        <fullName evidence="2">histidine kinase</fullName>
        <ecNumber evidence="2">2.7.13.3</ecNumber>
    </recommendedName>
</protein>
<gene>
    <name evidence="7" type="ORF">S06H3_45441</name>
</gene>
<dbReference type="InterPro" id="IPR003594">
    <property type="entry name" value="HATPase_dom"/>
</dbReference>
<dbReference type="SMART" id="SM00387">
    <property type="entry name" value="HATPase_c"/>
    <property type="match status" value="1"/>
</dbReference>
<accession>X1PRG6</accession>
<keyword evidence="3" id="KW-0808">Transferase</keyword>
<evidence type="ECO:0000256" key="5">
    <source>
        <dbReference type="ARBA" id="ARBA00023012"/>
    </source>
</evidence>
<sequence length="137" mass="15050">GLALQKGLTLTVDSHAAPLLIYGDFDGLKDVMTRHIDNAIKFTVEGAIKVGITREEDNACLYVSDTGIGIAPDIKDRVFEPLEEIYKTGYKDVPQRTGLGLAICTAVIRHHGGKIWFESQPGRGSTFYFTVPLARTR</sequence>
<dbReference type="InterPro" id="IPR050736">
    <property type="entry name" value="Sensor_HK_Regulatory"/>
</dbReference>
<reference evidence="7" key="1">
    <citation type="journal article" date="2014" name="Front. Microbiol.">
        <title>High frequency of phylogenetically diverse reductive dehalogenase-homologous genes in deep subseafloor sedimentary metagenomes.</title>
        <authorList>
            <person name="Kawai M."/>
            <person name="Futagami T."/>
            <person name="Toyoda A."/>
            <person name="Takaki Y."/>
            <person name="Nishi S."/>
            <person name="Hori S."/>
            <person name="Arai W."/>
            <person name="Tsubouchi T."/>
            <person name="Morono Y."/>
            <person name="Uchiyama I."/>
            <person name="Ito T."/>
            <person name="Fujiyama A."/>
            <person name="Inagaki F."/>
            <person name="Takami H."/>
        </authorList>
    </citation>
    <scope>NUCLEOTIDE SEQUENCE</scope>
    <source>
        <strain evidence="7">Expedition CK06-06</strain>
    </source>
</reference>
<dbReference type="GO" id="GO:0000160">
    <property type="term" value="P:phosphorelay signal transduction system"/>
    <property type="evidence" value="ECO:0007669"/>
    <property type="project" value="UniProtKB-KW"/>
</dbReference>
<evidence type="ECO:0000256" key="4">
    <source>
        <dbReference type="ARBA" id="ARBA00022777"/>
    </source>
</evidence>
<evidence type="ECO:0000313" key="7">
    <source>
        <dbReference type="EMBL" id="GAI33459.1"/>
    </source>
</evidence>
<evidence type="ECO:0000256" key="1">
    <source>
        <dbReference type="ARBA" id="ARBA00000085"/>
    </source>
</evidence>
<dbReference type="Pfam" id="PF02518">
    <property type="entry name" value="HATPase_c"/>
    <property type="match status" value="1"/>
</dbReference>
<dbReference type="InterPro" id="IPR004358">
    <property type="entry name" value="Sig_transdc_His_kin-like_C"/>
</dbReference>
<keyword evidence="4" id="KW-0418">Kinase</keyword>
<evidence type="ECO:0000256" key="2">
    <source>
        <dbReference type="ARBA" id="ARBA00012438"/>
    </source>
</evidence>
<dbReference type="SUPFAM" id="SSF55874">
    <property type="entry name" value="ATPase domain of HSP90 chaperone/DNA topoisomerase II/histidine kinase"/>
    <property type="match status" value="1"/>
</dbReference>
<dbReference type="GO" id="GO:0004673">
    <property type="term" value="F:protein histidine kinase activity"/>
    <property type="evidence" value="ECO:0007669"/>
    <property type="project" value="UniProtKB-EC"/>
</dbReference>
<keyword evidence="5" id="KW-0902">Two-component regulatory system</keyword>
<dbReference type="AlphaFoldDB" id="X1PRG6"/>
<dbReference type="PANTHER" id="PTHR43711">
    <property type="entry name" value="TWO-COMPONENT HISTIDINE KINASE"/>
    <property type="match status" value="1"/>
</dbReference>
<dbReference type="PROSITE" id="PS50109">
    <property type="entry name" value="HIS_KIN"/>
    <property type="match status" value="1"/>
</dbReference>
<comment type="caution">
    <text evidence="7">The sequence shown here is derived from an EMBL/GenBank/DDBJ whole genome shotgun (WGS) entry which is preliminary data.</text>
</comment>
<dbReference type="PRINTS" id="PR00344">
    <property type="entry name" value="BCTRLSENSOR"/>
</dbReference>
<dbReference type="PANTHER" id="PTHR43711:SF1">
    <property type="entry name" value="HISTIDINE KINASE 1"/>
    <property type="match status" value="1"/>
</dbReference>
<comment type="catalytic activity">
    <reaction evidence="1">
        <text>ATP + protein L-histidine = ADP + protein N-phospho-L-histidine.</text>
        <dbReference type="EC" id="2.7.13.3"/>
    </reaction>
</comment>
<proteinExistence type="predicted"/>
<dbReference type="EMBL" id="BARV01028371">
    <property type="protein sequence ID" value="GAI33459.1"/>
    <property type="molecule type" value="Genomic_DNA"/>
</dbReference>
<organism evidence="7">
    <name type="scientific">marine sediment metagenome</name>
    <dbReference type="NCBI Taxonomy" id="412755"/>
    <lineage>
        <taxon>unclassified sequences</taxon>
        <taxon>metagenomes</taxon>
        <taxon>ecological metagenomes</taxon>
    </lineage>
</organism>
<feature type="non-terminal residue" evidence="7">
    <location>
        <position position="1"/>
    </location>
</feature>
<name>X1PRG6_9ZZZZ</name>
<feature type="domain" description="Histidine kinase" evidence="6">
    <location>
        <begin position="1"/>
        <end position="135"/>
    </location>
</feature>
<dbReference type="InterPro" id="IPR005467">
    <property type="entry name" value="His_kinase_dom"/>
</dbReference>
<dbReference type="EC" id="2.7.13.3" evidence="2"/>
<dbReference type="InterPro" id="IPR036890">
    <property type="entry name" value="HATPase_C_sf"/>
</dbReference>
<dbReference type="Gene3D" id="3.30.565.10">
    <property type="entry name" value="Histidine kinase-like ATPase, C-terminal domain"/>
    <property type="match status" value="1"/>
</dbReference>
<evidence type="ECO:0000256" key="3">
    <source>
        <dbReference type="ARBA" id="ARBA00022679"/>
    </source>
</evidence>